<name>A0ABT2LQL2_9HYPH</name>
<evidence type="ECO:0000313" key="8">
    <source>
        <dbReference type="Proteomes" id="UP001320831"/>
    </source>
</evidence>
<keyword evidence="8" id="KW-1185">Reference proteome</keyword>
<comment type="similarity">
    <text evidence="5">Belongs to the SctL stator family.</text>
</comment>
<dbReference type="PANTHER" id="PTHR34982:SF1">
    <property type="entry name" value="FLAGELLAR ASSEMBLY PROTEIN FLIH"/>
    <property type="match status" value="1"/>
</dbReference>
<organism evidence="7 8">
    <name type="scientific">Chelativorans salis</name>
    <dbReference type="NCBI Taxonomy" id="2978478"/>
    <lineage>
        <taxon>Bacteria</taxon>
        <taxon>Pseudomonadati</taxon>
        <taxon>Pseudomonadota</taxon>
        <taxon>Alphaproteobacteria</taxon>
        <taxon>Hyphomicrobiales</taxon>
        <taxon>Phyllobacteriaceae</taxon>
        <taxon>Chelativorans</taxon>
    </lineage>
</organism>
<dbReference type="InterPro" id="IPR012842">
    <property type="entry name" value="T3SS_SctL/SctL2"/>
</dbReference>
<dbReference type="Proteomes" id="UP001320831">
    <property type="component" value="Unassembled WGS sequence"/>
</dbReference>
<dbReference type="PANTHER" id="PTHR34982">
    <property type="entry name" value="YOP PROTEINS TRANSLOCATION PROTEIN L"/>
    <property type="match status" value="1"/>
</dbReference>
<dbReference type="RefSeq" id="WP_260905055.1">
    <property type="nucleotide sequence ID" value="NZ_JAOCZP010000005.1"/>
</dbReference>
<evidence type="ECO:0000256" key="1">
    <source>
        <dbReference type="ARBA" id="ARBA00004496"/>
    </source>
</evidence>
<keyword evidence="4" id="KW-0653">Protein transport</keyword>
<evidence type="ECO:0000256" key="6">
    <source>
        <dbReference type="ARBA" id="ARBA00040494"/>
    </source>
</evidence>
<evidence type="ECO:0000256" key="2">
    <source>
        <dbReference type="ARBA" id="ARBA00022448"/>
    </source>
</evidence>
<dbReference type="Pfam" id="PF06635">
    <property type="entry name" value="T3SS_SCTL"/>
    <property type="match status" value="1"/>
</dbReference>
<evidence type="ECO:0000256" key="5">
    <source>
        <dbReference type="ARBA" id="ARBA00024335"/>
    </source>
</evidence>
<protein>
    <recommendedName>
        <fullName evidence="6">Type 3 secretion system stator protein</fullName>
    </recommendedName>
</protein>
<dbReference type="InterPro" id="IPR010586">
    <property type="entry name" value="T3SS_stator_protein"/>
</dbReference>
<keyword evidence="2" id="KW-0813">Transport</keyword>
<dbReference type="EMBL" id="JAOCZP010000005">
    <property type="protein sequence ID" value="MCT7376835.1"/>
    <property type="molecule type" value="Genomic_DNA"/>
</dbReference>
<comment type="subcellular location">
    <subcellularLocation>
        <location evidence="1">Cytoplasm</location>
    </subcellularLocation>
</comment>
<gene>
    <name evidence="7" type="primary">sctL</name>
    <name evidence="7" type="ORF">N5A92_17530</name>
</gene>
<sequence>MAHVLRPAEATAWRDGFSFLETARNEASKIREMARQGYATEYARGYEDGKAAGEAEAGRLVNETAAKVDRYLAGIEGEVVTLALEIVQRVLGDFDVGERVAQAAKHAIADLRRAKYIRLTVHPDVATEVKERLSGIVDEDALGCAIEVQADNALAPHACVIATDAAVFDASVEAQLEVLKDAIGKDTEAER</sequence>
<proteinExistence type="inferred from homology"/>
<evidence type="ECO:0000256" key="4">
    <source>
        <dbReference type="ARBA" id="ARBA00022927"/>
    </source>
</evidence>
<comment type="caution">
    <text evidence="7">The sequence shown here is derived from an EMBL/GenBank/DDBJ whole genome shotgun (WGS) entry which is preliminary data.</text>
</comment>
<reference evidence="7 8" key="1">
    <citation type="submission" date="2022-09" db="EMBL/GenBank/DDBJ databases">
        <title>Chelativorans salina sp. nov., a novel slightly halophilic bacterium isolated from a saline lake sediment enrichment.</title>
        <authorList>
            <person name="Gao L."/>
            <person name="Fang B.-Z."/>
            <person name="Li W.-J."/>
        </authorList>
    </citation>
    <scope>NUCLEOTIDE SEQUENCE [LARGE SCALE GENOMIC DNA]</scope>
    <source>
        <strain evidence="7 8">EGI FJ00035</strain>
    </source>
</reference>
<accession>A0ABT2LQL2</accession>
<evidence type="ECO:0000256" key="3">
    <source>
        <dbReference type="ARBA" id="ARBA00022490"/>
    </source>
</evidence>
<evidence type="ECO:0000313" key="7">
    <source>
        <dbReference type="EMBL" id="MCT7376835.1"/>
    </source>
</evidence>
<keyword evidence="3" id="KW-0963">Cytoplasm</keyword>
<dbReference type="InterPro" id="IPR051472">
    <property type="entry name" value="T3SS_Stator/FliH"/>
</dbReference>
<dbReference type="NCBIfam" id="TIGR02499">
    <property type="entry name" value="HrpE_YscL_not"/>
    <property type="match status" value="1"/>
</dbReference>